<organism evidence="2 3">
    <name type="scientific">Olea europaea subsp. europaea</name>
    <dbReference type="NCBI Taxonomy" id="158383"/>
    <lineage>
        <taxon>Eukaryota</taxon>
        <taxon>Viridiplantae</taxon>
        <taxon>Streptophyta</taxon>
        <taxon>Embryophyta</taxon>
        <taxon>Tracheophyta</taxon>
        <taxon>Spermatophyta</taxon>
        <taxon>Magnoliopsida</taxon>
        <taxon>eudicotyledons</taxon>
        <taxon>Gunneridae</taxon>
        <taxon>Pentapetalae</taxon>
        <taxon>asterids</taxon>
        <taxon>lamiids</taxon>
        <taxon>Lamiales</taxon>
        <taxon>Oleaceae</taxon>
        <taxon>Oleeae</taxon>
        <taxon>Olea</taxon>
    </lineage>
</organism>
<gene>
    <name evidence="2" type="ORF">OLEA9_A013428</name>
</gene>
<feature type="region of interest" description="Disordered" evidence="1">
    <location>
        <begin position="1"/>
        <end position="29"/>
    </location>
</feature>
<evidence type="ECO:0000313" key="2">
    <source>
        <dbReference type="EMBL" id="CAA2994582.1"/>
    </source>
</evidence>
<sequence length="164" mass="16648">MDHTAVEVNPSVVDGKGRDSGTVDGERRDAITVDGEGEDAGAVDGEGGEARVVDGGGRKAGKTLPIVVAKGSSPATHAFILLSSTGRNVTTTTIRGPFAFSSLPGKVDQRKVESAIEEVVSRNGEGEVGEVVVVPNFEEGDAGAVDGEGGDFNAVDGERGDVVL</sequence>
<keyword evidence="3" id="KW-1185">Reference proteome</keyword>
<evidence type="ECO:0000256" key="1">
    <source>
        <dbReference type="SAM" id="MobiDB-lite"/>
    </source>
</evidence>
<name>A0A8S0SQY4_OLEEU</name>
<accession>A0A8S0SQY4</accession>
<dbReference type="Gramene" id="OE9A013428T1">
    <property type="protein sequence ID" value="OE9A013428C1"/>
    <property type="gene ID" value="OE9A013428"/>
</dbReference>
<protein>
    <submittedName>
        <fullName evidence="2">Uncharacterized protein</fullName>
    </submittedName>
</protein>
<dbReference type="EMBL" id="CACTIH010005476">
    <property type="protein sequence ID" value="CAA2994582.1"/>
    <property type="molecule type" value="Genomic_DNA"/>
</dbReference>
<feature type="region of interest" description="Disordered" evidence="1">
    <location>
        <begin position="142"/>
        <end position="164"/>
    </location>
</feature>
<dbReference type="AlphaFoldDB" id="A0A8S0SQY4"/>
<proteinExistence type="predicted"/>
<evidence type="ECO:0000313" key="3">
    <source>
        <dbReference type="Proteomes" id="UP000594638"/>
    </source>
</evidence>
<dbReference type="Proteomes" id="UP000594638">
    <property type="component" value="Unassembled WGS sequence"/>
</dbReference>
<feature type="compositionally biased region" description="Basic and acidic residues" evidence="1">
    <location>
        <begin position="15"/>
        <end position="29"/>
    </location>
</feature>
<comment type="caution">
    <text evidence="2">The sequence shown here is derived from an EMBL/GenBank/DDBJ whole genome shotgun (WGS) entry which is preliminary data.</text>
</comment>
<reference evidence="2 3" key="1">
    <citation type="submission" date="2019-12" db="EMBL/GenBank/DDBJ databases">
        <authorList>
            <person name="Alioto T."/>
            <person name="Alioto T."/>
            <person name="Gomez Garrido J."/>
        </authorList>
    </citation>
    <scope>NUCLEOTIDE SEQUENCE [LARGE SCALE GENOMIC DNA]</scope>
</reference>